<evidence type="ECO:0000256" key="5">
    <source>
        <dbReference type="ARBA" id="ARBA00023136"/>
    </source>
</evidence>
<feature type="domain" description="SSD" evidence="7">
    <location>
        <begin position="247"/>
        <end position="372"/>
    </location>
</feature>
<keyword evidence="2" id="KW-1003">Cell membrane</keyword>
<dbReference type="AlphaFoldDB" id="A0A0S2TEE6"/>
<comment type="subcellular location">
    <subcellularLocation>
        <location evidence="1">Cell membrane</location>
        <topology evidence="1">Multi-pass membrane protein</topology>
    </subcellularLocation>
</comment>
<dbReference type="STRING" id="1748243.Tel_10330"/>
<dbReference type="GO" id="GO:0005886">
    <property type="term" value="C:plasma membrane"/>
    <property type="evidence" value="ECO:0007669"/>
    <property type="project" value="UniProtKB-SubCell"/>
</dbReference>
<protein>
    <submittedName>
        <fullName evidence="8">RND transporter</fullName>
    </submittedName>
</protein>
<dbReference type="Gene3D" id="1.20.1640.10">
    <property type="entry name" value="Multidrug efflux transporter AcrB transmembrane domain"/>
    <property type="match status" value="2"/>
</dbReference>
<accession>A0A0S2TEE6</accession>
<feature type="transmembrane region" description="Helical" evidence="6">
    <location>
        <begin position="251"/>
        <end position="271"/>
    </location>
</feature>
<evidence type="ECO:0000256" key="3">
    <source>
        <dbReference type="ARBA" id="ARBA00022692"/>
    </source>
</evidence>
<dbReference type="PANTHER" id="PTHR33406">
    <property type="entry name" value="MEMBRANE PROTEIN MJ1562-RELATED"/>
    <property type="match status" value="1"/>
</dbReference>
<dbReference type="InterPro" id="IPR004869">
    <property type="entry name" value="MMPL_dom"/>
</dbReference>
<dbReference type="PANTHER" id="PTHR33406:SF13">
    <property type="entry name" value="MEMBRANE PROTEIN YDFJ"/>
    <property type="match status" value="1"/>
</dbReference>
<feature type="transmembrane region" description="Helical" evidence="6">
    <location>
        <begin position="277"/>
        <end position="297"/>
    </location>
</feature>
<feature type="transmembrane region" description="Helical" evidence="6">
    <location>
        <begin position="317"/>
        <end position="338"/>
    </location>
</feature>
<evidence type="ECO:0000256" key="1">
    <source>
        <dbReference type="ARBA" id="ARBA00004651"/>
    </source>
</evidence>
<evidence type="ECO:0000313" key="8">
    <source>
        <dbReference type="EMBL" id="ALP53507.1"/>
    </source>
</evidence>
<dbReference type="InterPro" id="IPR050545">
    <property type="entry name" value="Mycobact_MmpL"/>
</dbReference>
<feature type="transmembrane region" description="Helical" evidence="6">
    <location>
        <begin position="604"/>
        <end position="623"/>
    </location>
</feature>
<feature type="transmembrane region" description="Helical" evidence="6">
    <location>
        <begin position="656"/>
        <end position="677"/>
    </location>
</feature>
<evidence type="ECO:0000256" key="2">
    <source>
        <dbReference type="ARBA" id="ARBA00022475"/>
    </source>
</evidence>
<feature type="transmembrane region" description="Helical" evidence="6">
    <location>
        <begin position="697"/>
        <end position="725"/>
    </location>
</feature>
<keyword evidence="5 6" id="KW-0472">Membrane</keyword>
<evidence type="ECO:0000256" key="4">
    <source>
        <dbReference type="ARBA" id="ARBA00022989"/>
    </source>
</evidence>
<reference evidence="8" key="1">
    <citation type="submission" date="2015-10" db="EMBL/GenBank/DDBJ databases">
        <title>Description of Candidatus Tenderia electrophaga gen. nov, sp. nov., an Uncultivated Electroautotroph from a Biocathode Enrichment.</title>
        <authorList>
            <person name="Eddie B.J."/>
            <person name="Malanoski A.P."/>
            <person name="Wang Z."/>
            <person name="Hall R.J."/>
            <person name="Oh S.D."/>
            <person name="Heiner C."/>
            <person name="Lin B."/>
            <person name="Strycharz-Glaven S.M."/>
        </authorList>
    </citation>
    <scope>NUCLEOTIDE SEQUENCE [LARGE SCALE GENOMIC DNA]</scope>
    <source>
        <strain evidence="8">NRL1</strain>
    </source>
</reference>
<name>A0A0S2TEE6_9GAMM</name>
<dbReference type="KEGG" id="tee:Tel_10330"/>
<dbReference type="PROSITE" id="PS50156">
    <property type="entry name" value="SSD"/>
    <property type="match status" value="1"/>
</dbReference>
<keyword evidence="9" id="KW-1185">Reference proteome</keyword>
<gene>
    <name evidence="8" type="ORF">Tel_10330</name>
</gene>
<organism evidence="8 9">
    <name type="scientific">Candidatus Tenderia electrophaga</name>
    <dbReference type="NCBI Taxonomy" id="1748243"/>
    <lineage>
        <taxon>Bacteria</taxon>
        <taxon>Pseudomonadati</taxon>
        <taxon>Pseudomonadota</taxon>
        <taxon>Gammaproteobacteria</taxon>
        <taxon>Candidatus Tenderiales</taxon>
        <taxon>Candidatus Tenderiaceae</taxon>
        <taxon>Candidatus Tenderia</taxon>
    </lineage>
</organism>
<sequence>MLERYANMLIRWRWLALFLTLIWVFAAISGVRFLSFSNDYRVFFSAENPLLQAFEALQNTYSKDDNVLIVVTPKSGQVFNRDTLSIVEELTEAAWQMPYSIRVDSITNFQHTHADGDDLIVENLVEDAHSLTPAELEQARQVALAEPSLVNRIVSPAGHVTAVNVTVHLPGENAQAEVPEVVGFARGLAQQFEAKYPQIDVRLTGIVFMNNAFPEASQQDMQTLVPLMFLLILLLVGLSLRMIAGTLATMLVILMAILSAMGLTGWVGIQLSPPTTAAPTVIMTIAVAHCVHILTNFQQSFRLSRDRRQAMTESLRINMQPVFLTSLTTAIGFLSMNFSDAPPFRDLGSIVAMGVVTGWLLSITFLPALMMILPLRKPKARAGGWTSMERLGDFVVEKRTPLMWGMVGLVVVLVAFVPKNELNDEFVKYFDESIQFRLDTDYTTDNLTGMYQISYSVPAGESGGISDPGYLETLEKFARWYRQQPHVMHVSSFSDVMKRINKNMHNDEQAWYRTPDRRDLAAQYLLLYEMSLPYGLDLNNQIDVDKSATRLQVSLDSISTNELLALERRAQAWLRDNAPPSMQTQGAGPTIMFANIGFSNIRSMLQGTTIALVLISFILIFALRSLKMGLISLIPNLIPAAMAFGIWGMVVGEVGLALSVVIGMTLGIVVDDTVHFLSKYVRARREKGLSSPDAVRYAFSTVGMALWVTSVALMAGFLVLMFSAFEMNSGMGLLTALTIGLALLADFLLLPPLLMRFDKAKDQGETGVAYAQ</sequence>
<evidence type="ECO:0000259" key="7">
    <source>
        <dbReference type="PROSITE" id="PS50156"/>
    </source>
</evidence>
<feature type="transmembrane region" description="Helical" evidence="6">
    <location>
        <begin position="400"/>
        <end position="418"/>
    </location>
</feature>
<feature type="transmembrane region" description="Helical" evidence="6">
    <location>
        <begin position="731"/>
        <end position="750"/>
    </location>
</feature>
<feature type="transmembrane region" description="Helical" evidence="6">
    <location>
        <begin position="350"/>
        <end position="373"/>
    </location>
</feature>
<feature type="transmembrane region" description="Helical" evidence="6">
    <location>
        <begin position="224"/>
        <end position="244"/>
    </location>
</feature>
<evidence type="ECO:0000313" key="9">
    <source>
        <dbReference type="Proteomes" id="UP000055136"/>
    </source>
</evidence>
<feature type="transmembrane region" description="Helical" evidence="6">
    <location>
        <begin position="630"/>
        <end position="650"/>
    </location>
</feature>
<dbReference type="Proteomes" id="UP000055136">
    <property type="component" value="Chromosome"/>
</dbReference>
<proteinExistence type="predicted"/>
<evidence type="ECO:0000256" key="6">
    <source>
        <dbReference type="SAM" id="Phobius"/>
    </source>
</evidence>
<dbReference type="SUPFAM" id="SSF82866">
    <property type="entry name" value="Multidrug efflux transporter AcrB transmembrane domain"/>
    <property type="match status" value="2"/>
</dbReference>
<dbReference type="EMBL" id="CP013099">
    <property type="protein sequence ID" value="ALP53507.1"/>
    <property type="molecule type" value="Genomic_DNA"/>
</dbReference>
<dbReference type="Pfam" id="PF03176">
    <property type="entry name" value="MMPL"/>
    <property type="match status" value="2"/>
</dbReference>
<keyword evidence="4 6" id="KW-1133">Transmembrane helix</keyword>
<dbReference type="InterPro" id="IPR000731">
    <property type="entry name" value="SSD"/>
</dbReference>
<keyword evidence="3 6" id="KW-0812">Transmembrane</keyword>